<protein>
    <submittedName>
        <fullName evidence="1">(California timema) hypothetical protein</fullName>
    </submittedName>
</protein>
<proteinExistence type="predicted"/>
<sequence length="357" mass="39005">MKGFNVMHVYLSRLSLRNSFSAMLSVLLYKRMDKDGKKKGGFISSDSTLHTAVWSGQKLDICQYYRRRETVETTTVALLTPRIVTTVILGHPPAYGHQASRSFQLRCQVKNGGSGGYSQCGAQLVTLVAVGIVALSVKIPMVPAGTPMRSKGIAGERRERQATTQRTSFLGKEERVVQSGRSKGVISAAAVHCGDIIAVCFLGTWRIAALYGSRTSGRGTEDIWLDVLSQMFGEDAIGKGTEDTFVAEEFGRHILGELAGKRPQRAVRDVLFDIGAVTFPSILQAVTLLDAGLGRLDLRMVQELEGWWVKESLSVARPPSGRVESIEWSVSLRPNSLVVETCRWPCAVDNDGLLCKA</sequence>
<reference evidence="1" key="1">
    <citation type="submission" date="2020-11" db="EMBL/GenBank/DDBJ databases">
        <authorList>
            <person name="Tran Van P."/>
        </authorList>
    </citation>
    <scope>NUCLEOTIDE SEQUENCE</scope>
</reference>
<dbReference type="EMBL" id="OE187437">
    <property type="protein sequence ID" value="CAD7578365.1"/>
    <property type="molecule type" value="Genomic_DNA"/>
</dbReference>
<name>A0A7R9PCQ1_TIMCA</name>
<accession>A0A7R9PCQ1</accession>
<evidence type="ECO:0000313" key="1">
    <source>
        <dbReference type="EMBL" id="CAD7578365.1"/>
    </source>
</evidence>
<gene>
    <name evidence="1" type="ORF">TCMB3V08_LOCUS10906</name>
</gene>
<organism evidence="1">
    <name type="scientific">Timema californicum</name>
    <name type="common">California timema</name>
    <name type="synonym">Walking stick</name>
    <dbReference type="NCBI Taxonomy" id="61474"/>
    <lineage>
        <taxon>Eukaryota</taxon>
        <taxon>Metazoa</taxon>
        <taxon>Ecdysozoa</taxon>
        <taxon>Arthropoda</taxon>
        <taxon>Hexapoda</taxon>
        <taxon>Insecta</taxon>
        <taxon>Pterygota</taxon>
        <taxon>Neoptera</taxon>
        <taxon>Polyneoptera</taxon>
        <taxon>Phasmatodea</taxon>
        <taxon>Timematodea</taxon>
        <taxon>Timematoidea</taxon>
        <taxon>Timematidae</taxon>
        <taxon>Timema</taxon>
    </lineage>
</organism>
<dbReference type="AlphaFoldDB" id="A0A7R9PCQ1"/>